<organism evidence="2 3">
    <name type="scientific">Elysia chlorotica</name>
    <name type="common">Eastern emerald elysia</name>
    <name type="synonym">Sea slug</name>
    <dbReference type="NCBI Taxonomy" id="188477"/>
    <lineage>
        <taxon>Eukaryota</taxon>
        <taxon>Metazoa</taxon>
        <taxon>Spiralia</taxon>
        <taxon>Lophotrochozoa</taxon>
        <taxon>Mollusca</taxon>
        <taxon>Gastropoda</taxon>
        <taxon>Heterobranchia</taxon>
        <taxon>Euthyneura</taxon>
        <taxon>Panpulmonata</taxon>
        <taxon>Sacoglossa</taxon>
        <taxon>Placobranchoidea</taxon>
        <taxon>Plakobranchidae</taxon>
        <taxon>Elysia</taxon>
    </lineage>
</organism>
<feature type="compositionally biased region" description="Low complexity" evidence="1">
    <location>
        <begin position="1"/>
        <end position="15"/>
    </location>
</feature>
<name>A0A433T4Z7_ELYCH</name>
<feature type="region of interest" description="Disordered" evidence="1">
    <location>
        <begin position="1"/>
        <end position="94"/>
    </location>
</feature>
<dbReference type="EMBL" id="RQTK01000644">
    <property type="protein sequence ID" value="RUS76669.1"/>
    <property type="molecule type" value="Genomic_DNA"/>
</dbReference>
<dbReference type="Proteomes" id="UP000271974">
    <property type="component" value="Unassembled WGS sequence"/>
</dbReference>
<reference evidence="2 3" key="1">
    <citation type="submission" date="2019-01" db="EMBL/GenBank/DDBJ databases">
        <title>A draft genome assembly of the solar-powered sea slug Elysia chlorotica.</title>
        <authorList>
            <person name="Cai H."/>
            <person name="Li Q."/>
            <person name="Fang X."/>
            <person name="Li J."/>
            <person name="Curtis N.E."/>
            <person name="Altenburger A."/>
            <person name="Shibata T."/>
            <person name="Feng M."/>
            <person name="Maeda T."/>
            <person name="Schwartz J.A."/>
            <person name="Shigenobu S."/>
            <person name="Lundholm N."/>
            <person name="Nishiyama T."/>
            <person name="Yang H."/>
            <person name="Hasebe M."/>
            <person name="Li S."/>
            <person name="Pierce S.K."/>
            <person name="Wang J."/>
        </authorList>
    </citation>
    <scope>NUCLEOTIDE SEQUENCE [LARGE SCALE GENOMIC DNA]</scope>
    <source>
        <strain evidence="2">EC2010</strain>
        <tissue evidence="2">Whole organism of an adult</tissue>
    </source>
</reference>
<evidence type="ECO:0000313" key="3">
    <source>
        <dbReference type="Proteomes" id="UP000271974"/>
    </source>
</evidence>
<keyword evidence="3" id="KW-1185">Reference proteome</keyword>
<comment type="caution">
    <text evidence="2">The sequence shown here is derived from an EMBL/GenBank/DDBJ whole genome shotgun (WGS) entry which is preliminary data.</text>
</comment>
<feature type="compositionally biased region" description="Low complexity" evidence="1">
    <location>
        <begin position="42"/>
        <end position="51"/>
    </location>
</feature>
<protein>
    <submittedName>
        <fullName evidence="2">Uncharacterized protein</fullName>
    </submittedName>
</protein>
<proteinExistence type="predicted"/>
<evidence type="ECO:0000313" key="2">
    <source>
        <dbReference type="EMBL" id="RUS76669.1"/>
    </source>
</evidence>
<gene>
    <name evidence="2" type="ORF">EGW08_015559</name>
</gene>
<evidence type="ECO:0000256" key="1">
    <source>
        <dbReference type="SAM" id="MobiDB-lite"/>
    </source>
</evidence>
<sequence>MGAEGGTQTETAGPTSAWMGAGGGTQTETAGPTSAWMGAEGGTQTETAGPTSAWMGAEGGTQTGTAGPTSTWMGAGGGTQTETAGPTSAWMGAGGGTQTRLAAAEHQSCSYRHSLYSCLREAAMLRTVCYQCRQLLKCPPQTSRLQREEGLELLTTMMMMLMVEASWTVQSWTQWTQWTMMSVDGAREPRLTALCGGVAPGLGWWGGVTC</sequence>
<dbReference type="AlphaFoldDB" id="A0A433T4Z7"/>
<accession>A0A433T4Z7</accession>